<feature type="transmembrane region" description="Helical" evidence="1">
    <location>
        <begin position="56"/>
        <end position="85"/>
    </location>
</feature>
<feature type="transmembrane region" description="Helical" evidence="1">
    <location>
        <begin position="171"/>
        <end position="190"/>
    </location>
</feature>
<dbReference type="PANTHER" id="PTHR33927:SF1">
    <property type="entry name" value="TRANSMEMBRANE PROTEIN"/>
    <property type="match status" value="1"/>
</dbReference>
<feature type="transmembrane region" description="Helical" evidence="1">
    <location>
        <begin position="211"/>
        <end position="228"/>
    </location>
</feature>
<dbReference type="AlphaFoldDB" id="A0A9P6DZ53"/>
<keyword evidence="1" id="KW-0472">Membrane</keyword>
<organism evidence="2 3">
    <name type="scientific">Hydnum rufescens UP504</name>
    <dbReference type="NCBI Taxonomy" id="1448309"/>
    <lineage>
        <taxon>Eukaryota</taxon>
        <taxon>Fungi</taxon>
        <taxon>Dikarya</taxon>
        <taxon>Basidiomycota</taxon>
        <taxon>Agaricomycotina</taxon>
        <taxon>Agaricomycetes</taxon>
        <taxon>Cantharellales</taxon>
        <taxon>Hydnaceae</taxon>
        <taxon>Hydnum</taxon>
    </lineage>
</organism>
<dbReference type="OrthoDB" id="3142841at2759"/>
<name>A0A9P6DZ53_9AGAM</name>
<gene>
    <name evidence="2" type="ORF">BS47DRAFT_1292070</name>
</gene>
<dbReference type="InterPro" id="IPR052979">
    <property type="entry name" value="Adenylate-forming_domain"/>
</dbReference>
<keyword evidence="1" id="KW-0812">Transmembrane</keyword>
<evidence type="ECO:0000313" key="3">
    <source>
        <dbReference type="Proteomes" id="UP000886523"/>
    </source>
</evidence>
<accession>A0A9P6DZ53</accession>
<dbReference type="EMBL" id="MU128937">
    <property type="protein sequence ID" value="KAF9516669.1"/>
    <property type="molecule type" value="Genomic_DNA"/>
</dbReference>
<proteinExistence type="predicted"/>
<keyword evidence="1" id="KW-1133">Transmembrane helix</keyword>
<evidence type="ECO:0008006" key="4">
    <source>
        <dbReference type="Google" id="ProtNLM"/>
    </source>
</evidence>
<feature type="transmembrane region" description="Helical" evidence="1">
    <location>
        <begin position="23"/>
        <end position="44"/>
    </location>
</feature>
<keyword evidence="3" id="KW-1185">Reference proteome</keyword>
<feature type="transmembrane region" description="Helical" evidence="1">
    <location>
        <begin position="132"/>
        <end position="159"/>
    </location>
</feature>
<sequence length="446" mass="50133">MAREKRAEAAPTVAGQIREWMSYYRMFFIIIVSFNAVGIGFTLAHRWGQGRRSVATYALVNILVALLARNEIFLRVLYTVLLFLFQRWPPRWFRDAIATFLLHVGGFHSGFGISGTLWVVTATIEFFRQGPALMHPAVLAFSVVAGVLLLAVCASAMPMVRNNHHNVFENVHRLAGWTGLAILWILVCLANSWSVPEHRFIGSRITNDPDIYLALAVTICIFLPWTTVRKVPVKAEVLSSSVVALRFRDGYRSGLFGRISRHPLKENHAFGIASMSPSSGEHCMYVVGQGDFTRGLIADPPSHLWTRQYKFVGLPYMCSFYRSGLYVCTGSAIGVALSIFLQRDPRSRWHLLWVSSNIEKTYGTTALKDLRESYAVDEEKAAFEHAVTIWDTRQKGRPQLMKLIPELVERHNVEVVFATSNPQGTAEIVRGCAKRGIPCFGPVWDS</sequence>
<evidence type="ECO:0000256" key="1">
    <source>
        <dbReference type="SAM" id="Phobius"/>
    </source>
</evidence>
<dbReference type="Proteomes" id="UP000886523">
    <property type="component" value="Unassembled WGS sequence"/>
</dbReference>
<comment type="caution">
    <text evidence="2">The sequence shown here is derived from an EMBL/GenBank/DDBJ whole genome shotgun (WGS) entry which is preliminary data.</text>
</comment>
<feature type="transmembrane region" description="Helical" evidence="1">
    <location>
        <begin position="320"/>
        <end position="341"/>
    </location>
</feature>
<reference evidence="2" key="1">
    <citation type="journal article" date="2020" name="Nat. Commun.">
        <title>Large-scale genome sequencing of mycorrhizal fungi provides insights into the early evolution of symbiotic traits.</title>
        <authorList>
            <person name="Miyauchi S."/>
            <person name="Kiss E."/>
            <person name="Kuo A."/>
            <person name="Drula E."/>
            <person name="Kohler A."/>
            <person name="Sanchez-Garcia M."/>
            <person name="Morin E."/>
            <person name="Andreopoulos B."/>
            <person name="Barry K.W."/>
            <person name="Bonito G."/>
            <person name="Buee M."/>
            <person name="Carver A."/>
            <person name="Chen C."/>
            <person name="Cichocki N."/>
            <person name="Clum A."/>
            <person name="Culley D."/>
            <person name="Crous P.W."/>
            <person name="Fauchery L."/>
            <person name="Girlanda M."/>
            <person name="Hayes R.D."/>
            <person name="Keri Z."/>
            <person name="LaButti K."/>
            <person name="Lipzen A."/>
            <person name="Lombard V."/>
            <person name="Magnuson J."/>
            <person name="Maillard F."/>
            <person name="Murat C."/>
            <person name="Nolan M."/>
            <person name="Ohm R.A."/>
            <person name="Pangilinan J."/>
            <person name="Pereira M.F."/>
            <person name="Perotto S."/>
            <person name="Peter M."/>
            <person name="Pfister S."/>
            <person name="Riley R."/>
            <person name="Sitrit Y."/>
            <person name="Stielow J.B."/>
            <person name="Szollosi G."/>
            <person name="Zifcakova L."/>
            <person name="Stursova M."/>
            <person name="Spatafora J.W."/>
            <person name="Tedersoo L."/>
            <person name="Vaario L.M."/>
            <person name="Yamada A."/>
            <person name="Yan M."/>
            <person name="Wang P."/>
            <person name="Xu J."/>
            <person name="Bruns T."/>
            <person name="Baldrian P."/>
            <person name="Vilgalys R."/>
            <person name="Dunand C."/>
            <person name="Henrissat B."/>
            <person name="Grigoriev I.V."/>
            <person name="Hibbett D."/>
            <person name="Nagy L.G."/>
            <person name="Martin F.M."/>
        </authorList>
    </citation>
    <scope>NUCLEOTIDE SEQUENCE</scope>
    <source>
        <strain evidence="2">UP504</strain>
    </source>
</reference>
<evidence type="ECO:0000313" key="2">
    <source>
        <dbReference type="EMBL" id="KAF9516669.1"/>
    </source>
</evidence>
<dbReference type="PANTHER" id="PTHR33927">
    <property type="entry name" value="TRANSMEMBRANE PROTEIN"/>
    <property type="match status" value="1"/>
</dbReference>
<protein>
    <recommendedName>
        <fullName evidence="4">Non-ribosomal peptide synthetase</fullName>
    </recommendedName>
</protein>
<feature type="transmembrane region" description="Helical" evidence="1">
    <location>
        <begin position="97"/>
        <end position="120"/>
    </location>
</feature>